<evidence type="ECO:0000256" key="2">
    <source>
        <dbReference type="SAM" id="MobiDB-lite"/>
    </source>
</evidence>
<reference evidence="5" key="2">
    <citation type="submission" date="2020-09" db="EMBL/GenBank/DDBJ databases">
        <authorList>
            <person name="Sun Q."/>
            <person name="Ohkuma M."/>
        </authorList>
    </citation>
    <scope>NUCLEOTIDE SEQUENCE</scope>
    <source>
        <strain evidence="5">JCM 3051</strain>
    </source>
</reference>
<evidence type="ECO:0000259" key="4">
    <source>
        <dbReference type="PROSITE" id="PS50110"/>
    </source>
</evidence>
<accession>A0A8H9GEA3</accession>
<keyword evidence="6" id="KW-1185">Reference proteome</keyword>
<feature type="region of interest" description="Disordered" evidence="2">
    <location>
        <begin position="82"/>
        <end position="119"/>
    </location>
</feature>
<dbReference type="RefSeq" id="WP_171103962.1">
    <property type="nucleotide sequence ID" value="NZ_BMPT01000001.1"/>
</dbReference>
<dbReference type="Proteomes" id="UP000655589">
    <property type="component" value="Unassembled WGS sequence"/>
</dbReference>
<feature type="modified residue" description="4-aspartylphosphate" evidence="1">
    <location>
        <position position="166"/>
    </location>
</feature>
<dbReference type="GO" id="GO:0000160">
    <property type="term" value="P:phosphorelay signal transduction system"/>
    <property type="evidence" value="ECO:0007669"/>
    <property type="project" value="InterPro"/>
</dbReference>
<evidence type="ECO:0000256" key="3">
    <source>
        <dbReference type="SAM" id="Phobius"/>
    </source>
</evidence>
<evidence type="ECO:0000256" key="1">
    <source>
        <dbReference type="PROSITE-ProRule" id="PRU00169"/>
    </source>
</evidence>
<keyword evidence="3" id="KW-0812">Transmembrane</keyword>
<evidence type="ECO:0000313" key="5">
    <source>
        <dbReference type="EMBL" id="GGM12427.1"/>
    </source>
</evidence>
<dbReference type="PROSITE" id="PS50110">
    <property type="entry name" value="RESPONSE_REGULATORY"/>
    <property type="match status" value="1"/>
</dbReference>
<dbReference type="EMBL" id="BMPT01000001">
    <property type="protein sequence ID" value="GGM12427.1"/>
    <property type="molecule type" value="Genomic_DNA"/>
</dbReference>
<dbReference type="SUPFAM" id="SSF52172">
    <property type="entry name" value="CheY-like"/>
    <property type="match status" value="1"/>
</dbReference>
<feature type="transmembrane region" description="Helical" evidence="3">
    <location>
        <begin position="6"/>
        <end position="27"/>
    </location>
</feature>
<dbReference type="InterPro" id="IPR011006">
    <property type="entry name" value="CheY-like_superfamily"/>
</dbReference>
<dbReference type="InterPro" id="IPR001789">
    <property type="entry name" value="Sig_transdc_resp-reg_receiver"/>
</dbReference>
<keyword evidence="1" id="KW-0597">Phosphoprotein</keyword>
<feature type="domain" description="Response regulatory" evidence="4">
    <location>
        <begin position="117"/>
        <end position="232"/>
    </location>
</feature>
<keyword evidence="3" id="KW-1133">Transmembrane helix</keyword>
<comment type="caution">
    <text evidence="5">The sequence shown here is derived from an EMBL/GenBank/DDBJ whole genome shotgun (WGS) entry which is preliminary data.</text>
</comment>
<name>A0A8H9GEA3_9MICO</name>
<dbReference type="CDD" id="cd00156">
    <property type="entry name" value="REC"/>
    <property type="match status" value="1"/>
</dbReference>
<reference evidence="5" key="1">
    <citation type="journal article" date="2014" name="Int. J. Syst. Evol. Microbiol.">
        <title>Complete genome sequence of Corynebacterium casei LMG S-19264T (=DSM 44701T), isolated from a smear-ripened cheese.</title>
        <authorList>
            <consortium name="US DOE Joint Genome Institute (JGI-PGF)"/>
            <person name="Walter F."/>
            <person name="Albersmeier A."/>
            <person name="Kalinowski J."/>
            <person name="Ruckert C."/>
        </authorList>
    </citation>
    <scope>NUCLEOTIDE SEQUENCE</scope>
    <source>
        <strain evidence="5">JCM 3051</strain>
    </source>
</reference>
<proteinExistence type="predicted"/>
<dbReference type="Gene3D" id="3.40.50.2300">
    <property type="match status" value="1"/>
</dbReference>
<organism evidence="5 6">
    <name type="scientific">Promicromonospora citrea</name>
    <dbReference type="NCBI Taxonomy" id="43677"/>
    <lineage>
        <taxon>Bacteria</taxon>
        <taxon>Bacillati</taxon>
        <taxon>Actinomycetota</taxon>
        <taxon>Actinomycetes</taxon>
        <taxon>Micrococcales</taxon>
        <taxon>Promicromonosporaceae</taxon>
        <taxon>Promicromonospora</taxon>
    </lineage>
</organism>
<dbReference type="AlphaFoldDB" id="A0A8H9GEA3"/>
<protein>
    <submittedName>
        <fullName evidence="5">Response regulator</fullName>
    </submittedName>
</protein>
<evidence type="ECO:0000313" key="6">
    <source>
        <dbReference type="Proteomes" id="UP000655589"/>
    </source>
</evidence>
<gene>
    <name evidence="5" type="ORF">GCM10010102_05140</name>
</gene>
<keyword evidence="3" id="KW-0472">Membrane</keyword>
<sequence length="236" mass="25198">MSDVADLIGAVASLLWPLLVIVVLLVFGGQLLAKLRSSADVTLEIGGQRLNFRQAADQQADMISDLQLELASLKRRLEAAEQAGPGATAVPADEDPADDAWGSGDQPAPGGGATPRSILWVDDHPENNVMLAETWRRDGIHVEIARSTSDALRLLDQRRYGLVISDMVRTESDTEVPDAGLQLLHQVRARDTATPFALYGNVGLYADAARAAGVTLVTRSTFELVEYVSGLGIVTG</sequence>